<keyword evidence="2" id="KW-1185">Reference proteome</keyword>
<dbReference type="HOGENOM" id="CLU_072283_0_0_7"/>
<sequence length="210" mass="24508">MGGGGVKFFSLAKRSKMRENAKQALLEALAEYDNSKEYEHYRDQEEVIVDIFSQYPSNNDKKSVLLKVCVLDSFYSTNLKIYGIHEVVEQILNLNIDKALKVGDTGVIEKIANFTNSKGKQAFLYSFASKYCFHHNKDKYVIFDSFVQKSLIHFNNKDKFCSFKLSQNSLKNYENLLKAIKEIRTFYGLEEFNNRQMDHMLWVYGKENLK</sequence>
<dbReference type="Proteomes" id="UP000007032">
    <property type="component" value="Chromosome"/>
</dbReference>
<name>C5ZVY3_9HELI</name>
<protein>
    <submittedName>
        <fullName evidence="1">Uncharacterized protein</fullName>
    </submittedName>
</protein>
<accession>C5ZVY3</accession>
<dbReference type="EMBL" id="CM000776">
    <property type="protein sequence ID" value="EES89064.1"/>
    <property type="molecule type" value="Genomic_DNA"/>
</dbReference>
<evidence type="ECO:0000313" key="1">
    <source>
        <dbReference type="EMBL" id="EES89064.1"/>
    </source>
</evidence>
<reference evidence="1 2" key="1">
    <citation type="journal article" date="2009" name="J. Bacteriol.">
        <title>Genome sequence of the emerging pathogen Helicobacter canadensis.</title>
        <authorList>
            <person name="Loman N.J."/>
            <person name="Snyder L.A."/>
            <person name="Linton J.D."/>
            <person name="Langdon R."/>
            <person name="Lawson A.J."/>
            <person name="Weinstock G.M."/>
            <person name="Wren B.W."/>
            <person name="Pallen M.J."/>
        </authorList>
    </citation>
    <scope>NUCLEOTIDE SEQUENCE [LARGE SCALE GENOMIC DNA]</scope>
    <source>
        <strain evidence="1 2">MIT 98-5491</strain>
    </source>
</reference>
<dbReference type="STRING" id="537970.HCAN_0346"/>
<proteinExistence type="predicted"/>
<dbReference type="AlphaFoldDB" id="C5ZVY3"/>
<evidence type="ECO:0000313" key="2">
    <source>
        <dbReference type="Proteomes" id="UP000007032"/>
    </source>
</evidence>
<organism evidence="1 2">
    <name type="scientific">Helicobacter canadensis MIT 98-5491</name>
    <dbReference type="NCBI Taxonomy" id="537970"/>
    <lineage>
        <taxon>Bacteria</taxon>
        <taxon>Pseudomonadati</taxon>
        <taxon>Campylobacterota</taxon>
        <taxon>Epsilonproteobacteria</taxon>
        <taxon>Campylobacterales</taxon>
        <taxon>Helicobacteraceae</taxon>
        <taxon>Helicobacter</taxon>
    </lineage>
</organism>
<dbReference type="eggNOG" id="ENOG502Z9XG">
    <property type="taxonomic scope" value="Bacteria"/>
</dbReference>
<gene>
    <name evidence="1" type="ORF">HCAN_0346</name>
</gene>